<name>A0AC34FMC6_9BILA</name>
<protein>
    <submittedName>
        <fullName evidence="2">Uncharacterized protein</fullName>
    </submittedName>
</protein>
<accession>A0AC34FMC6</accession>
<organism evidence="1 2">
    <name type="scientific">Panagrolaimus sp. ES5</name>
    <dbReference type="NCBI Taxonomy" id="591445"/>
    <lineage>
        <taxon>Eukaryota</taxon>
        <taxon>Metazoa</taxon>
        <taxon>Ecdysozoa</taxon>
        <taxon>Nematoda</taxon>
        <taxon>Chromadorea</taxon>
        <taxon>Rhabditida</taxon>
        <taxon>Tylenchina</taxon>
        <taxon>Panagrolaimomorpha</taxon>
        <taxon>Panagrolaimoidea</taxon>
        <taxon>Panagrolaimidae</taxon>
        <taxon>Panagrolaimus</taxon>
    </lineage>
</organism>
<proteinExistence type="predicted"/>
<reference evidence="2" key="1">
    <citation type="submission" date="2022-11" db="UniProtKB">
        <authorList>
            <consortium name="WormBaseParasite"/>
        </authorList>
    </citation>
    <scope>IDENTIFICATION</scope>
</reference>
<evidence type="ECO:0000313" key="1">
    <source>
        <dbReference type="Proteomes" id="UP000887579"/>
    </source>
</evidence>
<dbReference type="WBParaSite" id="ES5_v2.g18391.t1">
    <property type="protein sequence ID" value="ES5_v2.g18391.t1"/>
    <property type="gene ID" value="ES5_v2.g18391"/>
</dbReference>
<sequence>MIHLSDTFTTSDRHEQESGLHELSARFEGLIRMIKKSRSELDNSKLENAELKEVNQQLLNASIVTNELETEMKLRIAGLEEALQTEKNESATKIDQLNAALQVKEAEVNELKLQLSSLNETQTTCKAEHDTHIAQLKNIHDSKVSELQKSIESLHHQNSQMNEIHEKSIQDLQSINHQQSHTMKEEKDKHEAEILRMNEIIAALHAKVEDCVSTNNQLKKAGEIEKARVDEMVKENVDLKAVLDDDKQKIFIVKELEYRNRKWYGDGCELSVVHSAFQVGVNDTLRAKNLSSSLINRIFCHNIRALSLENTEIKYSEYKKMVASLNLEDVQLRSVTIKDNSGNHIEVDQILKEVSKINSFAYSFKNIEAAPETSQNLAALEPFSNLRLFWLFNIGEGFDLITFGGFIKKNPTVDYTLWFRCSPEYFAQIRKVEKNLVKMISSGHLTIKKY</sequence>
<dbReference type="Proteomes" id="UP000887579">
    <property type="component" value="Unplaced"/>
</dbReference>
<evidence type="ECO:0000313" key="2">
    <source>
        <dbReference type="WBParaSite" id="ES5_v2.g18391.t1"/>
    </source>
</evidence>